<dbReference type="Proteomes" id="UP000202635">
    <property type="component" value="Genome"/>
</dbReference>
<protein>
    <submittedName>
        <fullName evidence="2">ORF87</fullName>
    </submittedName>
    <submittedName>
        <fullName evidence="3">Odv-ec27</fullName>
    </submittedName>
</protein>
<accession>Q6QXM7</accession>
<dbReference type="EMBL" id="KR584663">
    <property type="protein sequence ID" value="AKN63375.1"/>
    <property type="molecule type" value="Genomic_DNA"/>
</dbReference>
<evidence type="ECO:0000313" key="4">
    <source>
        <dbReference type="EMBL" id="AKN63375.1"/>
    </source>
</evidence>
<reference evidence="4 6" key="3">
    <citation type="submission" date="2015-05" db="EMBL/GenBank/DDBJ databases">
        <title>Complete Sequence of an Agrotis segetum granulovirus isolate from Europe.</title>
        <authorList>
            <person name="Gueli Alletti G."/>
            <person name="Wennmann J.T."/>
            <person name="Jehle J.A."/>
        </authorList>
    </citation>
    <scope>NUCLEOTIDE SEQUENCE [LARGE SCALE GENOMIC DNA]</scope>
    <source>
        <strain evidence="4 6">DA</strain>
    </source>
</reference>
<keyword evidence="1" id="KW-0472">Membrane</keyword>
<sequence>MNRTRTIGREGERKVENYRTVTEITDAENSYSKRYDVSDLVNKNEAYQRQQEKREMYLMLSKYVAMVLDLKLPDLKILFGSNGTPEAILSLVYHSLAFVNTQMFPHSTRFVDMRFIITSERKFAIPGEPIVFYRSINPDDDQTVVCFVDRPGILRVLEKPVDVNVVFEENDCKNEYMTKLFDRIKSTEHAAPVNPYERFITNEFVCNLNESNLKMDEGYITQFVILLILFTNAYIGYYKLVRTDFRQYFDFLLNHESLIRDQSALPNLCNLFTSKFSFSVQGEEGKKPSSGLIFKKFD</sequence>
<evidence type="ECO:0000313" key="6">
    <source>
        <dbReference type="Proteomes" id="UP000232958"/>
    </source>
</evidence>
<dbReference type="OrthoDB" id="10588at10239"/>
<dbReference type="EMBL" id="AY522332">
    <property type="protein sequence ID" value="AAS82651.1"/>
    <property type="molecule type" value="Genomic_DNA"/>
</dbReference>
<keyword evidence="6" id="KW-1185">Reference proteome</keyword>
<organismHost>
    <name type="scientific">Agrotis segetum</name>
    <name type="common">Turnip moth</name>
    <dbReference type="NCBI Taxonomy" id="47767"/>
</organismHost>
<keyword evidence="1" id="KW-0812">Transmembrane</keyword>
<reference evidence="3" key="2">
    <citation type="journal article" date="2014" name="Arch. Virol.">
        <title>Complete genome sequence of Agrotis segetum granulovirus Shanghai strain.</title>
        <authorList>
            <person name="Zhang X."/>
            <person name="Liang Z."/>
            <person name="Yin X."/>
            <person name="Wang J."/>
            <person name="Shao X."/>
        </authorList>
    </citation>
    <scope>NUCLEOTIDE SEQUENCE</scope>
    <source>
        <strain evidence="3">L1</strain>
    </source>
</reference>
<evidence type="ECO:0000313" key="3">
    <source>
        <dbReference type="EMBL" id="AHN92138.1"/>
    </source>
</evidence>
<dbReference type="Proteomes" id="UP000232958">
    <property type="component" value="Segment"/>
</dbReference>
<dbReference type="GO" id="GO:0019031">
    <property type="term" value="C:viral envelope"/>
    <property type="evidence" value="ECO:0007669"/>
    <property type="project" value="InterPro"/>
</dbReference>
<feature type="transmembrane region" description="Helical" evidence="1">
    <location>
        <begin position="219"/>
        <end position="238"/>
    </location>
</feature>
<evidence type="ECO:0000256" key="1">
    <source>
        <dbReference type="SAM" id="Phobius"/>
    </source>
</evidence>
<dbReference type="InterPro" id="IPR007978">
    <property type="entry name" value="Baculo_ODV-E27"/>
</dbReference>
<proteinExistence type="predicted"/>
<organism evidence="2 5">
    <name type="scientific">Agrotis segetum granulosis virus</name>
    <name type="common">AsGV</name>
    <name type="synonym">Agrotis segetum granulovirus</name>
    <dbReference type="NCBI Taxonomy" id="10464"/>
    <lineage>
        <taxon>Viruses</taxon>
        <taxon>Viruses incertae sedis</taxon>
        <taxon>Naldaviricetes</taxon>
        <taxon>Lefavirales</taxon>
        <taxon>Baculoviridae</taxon>
        <taxon>Betabaculovirus</taxon>
        <taxon>Betabaculovirus agsegetum</taxon>
    </lineage>
</organism>
<name>Q6QXM7_GVAS</name>
<reference evidence="2 5" key="1">
    <citation type="submission" date="2004-09" db="EMBL/GenBank/DDBJ databases">
        <authorList>
            <person name="Ai X.L."/>
            <person name="Wang Z.F."/>
            <person name="Wang B."/>
            <person name="Zhang W."/>
            <person name="Li F."/>
            <person name="Fu J.H."/>
            <person name="Cui C.S."/>
            <person name="Shi Y.H."/>
            <person name="He M."/>
        </authorList>
    </citation>
    <scope>NUCLEOTIDE SEQUENCE [LARGE SCALE GENOMIC DNA]</scope>
</reference>
<evidence type="ECO:0000313" key="5">
    <source>
        <dbReference type="Proteomes" id="UP000202635"/>
    </source>
</evidence>
<gene>
    <name evidence="2" type="primary">ORF87</name>
    <name evidence="3" type="ORF">AsGV099</name>
    <name evidence="4" type="ORF">AsGV101</name>
    <name evidence="2" type="ORF">AsGVgp087</name>
</gene>
<evidence type="ECO:0000313" key="2">
    <source>
        <dbReference type="EMBL" id="AAS82651.1"/>
    </source>
</evidence>
<dbReference type="EMBL" id="KC994902">
    <property type="protein sequence ID" value="AHN92138.1"/>
    <property type="molecule type" value="Genomic_DNA"/>
</dbReference>
<dbReference type="Pfam" id="PF05314">
    <property type="entry name" value="Baculo_ODV-E27"/>
    <property type="match status" value="1"/>
</dbReference>
<keyword evidence="1" id="KW-1133">Transmembrane helix</keyword>